<gene>
    <name evidence="1" type="ORF">IHE45_19G083700</name>
</gene>
<dbReference type="EMBL" id="CM037029">
    <property type="protein sequence ID" value="KAH7653494.1"/>
    <property type="molecule type" value="Genomic_DNA"/>
</dbReference>
<evidence type="ECO:0000313" key="2">
    <source>
        <dbReference type="Proteomes" id="UP000827976"/>
    </source>
</evidence>
<proteinExistence type="predicted"/>
<keyword evidence="2" id="KW-1185">Reference proteome</keyword>
<comment type="caution">
    <text evidence="1">The sequence shown here is derived from an EMBL/GenBank/DDBJ whole genome shotgun (WGS) entry which is preliminary data.</text>
</comment>
<accession>A0ACB7TZJ6</accession>
<organism evidence="1 2">
    <name type="scientific">Dioscorea alata</name>
    <name type="common">Purple yam</name>
    <dbReference type="NCBI Taxonomy" id="55571"/>
    <lineage>
        <taxon>Eukaryota</taxon>
        <taxon>Viridiplantae</taxon>
        <taxon>Streptophyta</taxon>
        <taxon>Embryophyta</taxon>
        <taxon>Tracheophyta</taxon>
        <taxon>Spermatophyta</taxon>
        <taxon>Magnoliopsida</taxon>
        <taxon>Liliopsida</taxon>
        <taxon>Dioscoreales</taxon>
        <taxon>Dioscoreaceae</taxon>
        <taxon>Dioscorea</taxon>
    </lineage>
</organism>
<evidence type="ECO:0000313" key="1">
    <source>
        <dbReference type="EMBL" id="KAH7653494.1"/>
    </source>
</evidence>
<sequence length="158" mass="17740">MSSTATSSPQYCYNIVLPKPLLFLVSVVDGLWLAITKALFQLGLVSSPTTLLAPPWDHVYVSDLTMHQPKNNLFTDLPVIKFSSLRKSSKEAPDCKEDEAVCGVCLSRLEEKHEVRELGNCSHGFHKECMDKWVNLGHLTCPLCRAHLLPSKYKRKEA</sequence>
<name>A0ACB7TZJ6_DIOAL</name>
<dbReference type="Proteomes" id="UP000827976">
    <property type="component" value="Chromosome 19"/>
</dbReference>
<protein>
    <submittedName>
        <fullName evidence="1">Zinc finger RING/FYVE/PHD-type protein</fullName>
    </submittedName>
</protein>
<reference evidence="2" key="1">
    <citation type="journal article" date="2022" name="Nat. Commun.">
        <title>Chromosome evolution and the genetic basis of agronomically important traits in greater yam.</title>
        <authorList>
            <person name="Bredeson J.V."/>
            <person name="Lyons J.B."/>
            <person name="Oniyinde I.O."/>
            <person name="Okereke N.R."/>
            <person name="Kolade O."/>
            <person name="Nnabue I."/>
            <person name="Nwadili C.O."/>
            <person name="Hribova E."/>
            <person name="Parker M."/>
            <person name="Nwogha J."/>
            <person name="Shu S."/>
            <person name="Carlson J."/>
            <person name="Kariba R."/>
            <person name="Muthemba S."/>
            <person name="Knop K."/>
            <person name="Barton G.J."/>
            <person name="Sherwood A.V."/>
            <person name="Lopez-Montes A."/>
            <person name="Asiedu R."/>
            <person name="Jamnadass R."/>
            <person name="Muchugi A."/>
            <person name="Goodstein D."/>
            <person name="Egesi C.N."/>
            <person name="Featherston J."/>
            <person name="Asfaw A."/>
            <person name="Simpson G.G."/>
            <person name="Dolezel J."/>
            <person name="Hendre P.S."/>
            <person name="Van Deynze A."/>
            <person name="Kumar P.L."/>
            <person name="Obidiegwu J.E."/>
            <person name="Bhattacharjee R."/>
            <person name="Rokhsar D.S."/>
        </authorList>
    </citation>
    <scope>NUCLEOTIDE SEQUENCE [LARGE SCALE GENOMIC DNA]</scope>
    <source>
        <strain evidence="2">cv. TDa95/00328</strain>
    </source>
</reference>